<keyword evidence="1" id="KW-0175">Coiled coil</keyword>
<sequence length="147" mass="14856">MCEPTTIAIVAGAALSAGTAVYAADQSNKAAVEAAEREQDQIDDAAADAKNERIREARAARATARAAAAEAGVAGNSVSALLMDATMQAGMDIGKIEHNRANGIASSAASAKASQRINNARAAGQVVQSAYSGYTNYQDSLKIQGGG</sequence>
<keyword evidence="4" id="KW-1185">Reference proteome</keyword>
<keyword evidence="2" id="KW-0732">Signal</keyword>
<name>A0AAP2G0F6_9GAMM</name>
<evidence type="ECO:0000256" key="2">
    <source>
        <dbReference type="SAM" id="SignalP"/>
    </source>
</evidence>
<proteinExistence type="predicted"/>
<feature type="coiled-coil region" evidence="1">
    <location>
        <begin position="28"/>
        <end position="55"/>
    </location>
</feature>
<evidence type="ECO:0000313" key="4">
    <source>
        <dbReference type="Proteomes" id="UP000675747"/>
    </source>
</evidence>
<dbReference type="InterPro" id="IPR038996">
    <property type="entry name" value="Gp14"/>
</dbReference>
<gene>
    <name evidence="3" type="ORF">KB893_011200</name>
</gene>
<reference evidence="3 4" key="1">
    <citation type="journal article" date="2021" name="Microbiol. Resour. Announc.">
        <title>Draft Genome Sequence of Coralloluteibacterium stylophorae LMG 29479T.</title>
        <authorList>
            <person name="Karlyshev A.V."/>
            <person name="Kudryashova E.B."/>
            <person name="Ariskina E.V."/>
            <person name="Conroy A.P."/>
            <person name="Abidueva E.Y."/>
        </authorList>
    </citation>
    <scope>NUCLEOTIDE SEQUENCE [LARGE SCALE GENOMIC DNA]</scope>
    <source>
        <strain evidence="3 4">LMG 29479</strain>
    </source>
</reference>
<comment type="caution">
    <text evidence="3">The sequence shown here is derived from an EMBL/GenBank/DDBJ whole genome shotgun (WGS) entry which is preliminary data.</text>
</comment>
<dbReference type="Proteomes" id="UP000675747">
    <property type="component" value="Unassembled WGS sequence"/>
</dbReference>
<evidence type="ECO:0000313" key="3">
    <source>
        <dbReference type="EMBL" id="MBS7457695.1"/>
    </source>
</evidence>
<organism evidence="3 4">
    <name type="scientific">Coralloluteibacterium stylophorae</name>
    <dbReference type="NCBI Taxonomy" id="1776034"/>
    <lineage>
        <taxon>Bacteria</taxon>
        <taxon>Pseudomonadati</taxon>
        <taxon>Pseudomonadota</taxon>
        <taxon>Gammaproteobacteria</taxon>
        <taxon>Lysobacterales</taxon>
        <taxon>Lysobacteraceae</taxon>
        <taxon>Coralloluteibacterium</taxon>
    </lineage>
</organism>
<feature type="signal peptide" evidence="2">
    <location>
        <begin position="1"/>
        <end position="23"/>
    </location>
</feature>
<dbReference type="AlphaFoldDB" id="A0AAP2G0F6"/>
<dbReference type="Pfam" id="PF24072">
    <property type="entry name" value="T7_gp14"/>
    <property type="match status" value="1"/>
</dbReference>
<accession>A0AAP2G0F6</accession>
<dbReference type="RefSeq" id="WP_213173711.1">
    <property type="nucleotide sequence ID" value="NZ_JAGQFT020000006.1"/>
</dbReference>
<feature type="chain" id="PRO_5042993348" evidence="2">
    <location>
        <begin position="24"/>
        <end position="147"/>
    </location>
</feature>
<protein>
    <submittedName>
        <fullName evidence="3">Uncharacterized protein</fullName>
    </submittedName>
</protein>
<evidence type="ECO:0000256" key="1">
    <source>
        <dbReference type="SAM" id="Coils"/>
    </source>
</evidence>
<dbReference type="EMBL" id="JAGQFT020000006">
    <property type="protein sequence ID" value="MBS7457695.1"/>
    <property type="molecule type" value="Genomic_DNA"/>
</dbReference>